<proteinExistence type="predicted"/>
<feature type="coiled-coil region" evidence="1">
    <location>
        <begin position="82"/>
        <end position="109"/>
    </location>
</feature>
<comment type="caution">
    <text evidence="3">The sequence shown here is derived from an EMBL/GenBank/DDBJ whole genome shotgun (WGS) entry which is preliminary data.</text>
</comment>
<sequence length="168" mass="19028">MTLIEIDKARYRKHLNQVIVACVIALTAISLGVAQLLIYLFPDADGSHFHWNLSGVVVACLIIAGVLKKYKSHSFMTEVSYVWDLKQALNKITRKMSKLKQAAANGEVEAMTAIQYSYAGSRQLWQLDDNTITMDDLALWQSELDALASKYQVEIRAENYHESILDKY</sequence>
<evidence type="ECO:0000313" key="4">
    <source>
        <dbReference type="Proteomes" id="UP000660708"/>
    </source>
</evidence>
<evidence type="ECO:0000256" key="2">
    <source>
        <dbReference type="SAM" id="Phobius"/>
    </source>
</evidence>
<keyword evidence="1" id="KW-0175">Coiled coil</keyword>
<dbReference type="RefSeq" id="WP_125254032.1">
    <property type="nucleotide sequence ID" value="NZ_AQHF01000020.1"/>
</dbReference>
<dbReference type="Proteomes" id="UP000660708">
    <property type="component" value="Unassembled WGS sequence"/>
</dbReference>
<keyword evidence="2" id="KW-1133">Transmembrane helix</keyword>
<keyword evidence="2" id="KW-0472">Membrane</keyword>
<evidence type="ECO:0000313" key="3">
    <source>
        <dbReference type="EMBL" id="MBE0345576.1"/>
    </source>
</evidence>
<dbReference type="Pfam" id="PF11286">
    <property type="entry name" value="DUF3087"/>
    <property type="match status" value="1"/>
</dbReference>
<reference evidence="3 4" key="1">
    <citation type="submission" date="2015-06" db="EMBL/GenBank/DDBJ databases">
        <title>Genome sequence of Pseudoalteromonas peptidolytica.</title>
        <authorList>
            <person name="Xie B.-B."/>
            <person name="Rong J.-C."/>
            <person name="Qin Q.-L."/>
            <person name="Zhang Y.-Z."/>
        </authorList>
    </citation>
    <scope>NUCLEOTIDE SEQUENCE [LARGE SCALE GENOMIC DNA]</scope>
    <source>
        <strain evidence="3 4">F12-50-A1</strain>
    </source>
</reference>
<organism evidence="3 4">
    <name type="scientific">Pseudoalteromonas peptidolytica F12-50-A1</name>
    <dbReference type="NCBI Taxonomy" id="1315280"/>
    <lineage>
        <taxon>Bacteria</taxon>
        <taxon>Pseudomonadati</taxon>
        <taxon>Pseudomonadota</taxon>
        <taxon>Gammaproteobacteria</taxon>
        <taxon>Alteromonadales</taxon>
        <taxon>Pseudoalteromonadaceae</taxon>
        <taxon>Pseudoalteromonas</taxon>
    </lineage>
</organism>
<evidence type="ECO:0008006" key="5">
    <source>
        <dbReference type="Google" id="ProtNLM"/>
    </source>
</evidence>
<dbReference type="EMBL" id="AQHF01000020">
    <property type="protein sequence ID" value="MBE0345576.1"/>
    <property type="molecule type" value="Genomic_DNA"/>
</dbReference>
<dbReference type="AlphaFoldDB" id="A0A8I0MTS0"/>
<gene>
    <name evidence="3" type="ORF">PPEP_a0477</name>
</gene>
<dbReference type="InterPro" id="IPR021438">
    <property type="entry name" value="DUF3087"/>
</dbReference>
<keyword evidence="4" id="KW-1185">Reference proteome</keyword>
<accession>A0A8I0MTS0</accession>
<keyword evidence="2" id="KW-0812">Transmembrane</keyword>
<feature type="transmembrane region" description="Helical" evidence="2">
    <location>
        <begin position="48"/>
        <end position="67"/>
    </location>
</feature>
<protein>
    <recommendedName>
        <fullName evidence="5">DUF3087 domain-containing protein</fullName>
    </recommendedName>
</protein>
<evidence type="ECO:0000256" key="1">
    <source>
        <dbReference type="SAM" id="Coils"/>
    </source>
</evidence>
<feature type="transmembrane region" description="Helical" evidence="2">
    <location>
        <begin position="18"/>
        <end position="42"/>
    </location>
</feature>
<name>A0A8I0MTS0_9GAMM</name>